<proteinExistence type="predicted"/>
<evidence type="ECO:0000313" key="9">
    <source>
        <dbReference type="EMBL" id="GEX71838.1"/>
    </source>
</evidence>
<keyword evidence="4" id="KW-0255">Endonuclease</keyword>
<dbReference type="PANTHER" id="PTHR24559">
    <property type="entry name" value="TRANSPOSON TY3-I GAG-POL POLYPROTEIN"/>
    <property type="match status" value="1"/>
</dbReference>
<keyword evidence="2" id="KW-0548">Nucleotidyltransferase</keyword>
<dbReference type="GO" id="GO:0016787">
    <property type="term" value="F:hydrolase activity"/>
    <property type="evidence" value="ECO:0007669"/>
    <property type="project" value="UniProtKB-KW"/>
</dbReference>
<comment type="caution">
    <text evidence="9">The sequence shown here is derived from an EMBL/GenBank/DDBJ whole genome shotgun (WGS) entry which is preliminary data.</text>
</comment>
<dbReference type="GO" id="GO:0004519">
    <property type="term" value="F:endonuclease activity"/>
    <property type="evidence" value="ECO:0007669"/>
    <property type="project" value="UniProtKB-KW"/>
</dbReference>
<name>A0A699H9U8_TANCI</name>
<keyword evidence="1" id="KW-0808">Transferase</keyword>
<evidence type="ECO:0000256" key="5">
    <source>
        <dbReference type="ARBA" id="ARBA00022801"/>
    </source>
</evidence>
<dbReference type="InterPro" id="IPR041373">
    <property type="entry name" value="RT_RNaseH"/>
</dbReference>
<dbReference type="GO" id="GO:0003964">
    <property type="term" value="F:RNA-directed DNA polymerase activity"/>
    <property type="evidence" value="ECO:0007669"/>
    <property type="project" value="UniProtKB-KW"/>
</dbReference>
<dbReference type="AlphaFoldDB" id="A0A699H9U8"/>
<dbReference type="InterPro" id="IPR000477">
    <property type="entry name" value="RT_dom"/>
</dbReference>
<accession>A0A699H9U8</accession>
<reference evidence="9" key="1">
    <citation type="journal article" date="2019" name="Sci. Rep.">
        <title>Draft genome of Tanacetum cinerariifolium, the natural source of mosquito coil.</title>
        <authorList>
            <person name="Yamashiro T."/>
            <person name="Shiraishi A."/>
            <person name="Satake H."/>
            <person name="Nakayama K."/>
        </authorList>
    </citation>
    <scope>NUCLEOTIDE SEQUENCE</scope>
</reference>
<protein>
    <submittedName>
        <fullName evidence="9">Retrovirus-related Pol polyprotein</fullName>
    </submittedName>
</protein>
<dbReference type="Gene3D" id="3.10.10.10">
    <property type="entry name" value="HIV Type 1 Reverse Transcriptase, subunit A, domain 1"/>
    <property type="match status" value="1"/>
</dbReference>
<keyword evidence="5" id="KW-0378">Hydrolase</keyword>
<dbReference type="Pfam" id="PF00078">
    <property type="entry name" value="RVT_1"/>
    <property type="match status" value="1"/>
</dbReference>
<evidence type="ECO:0000256" key="1">
    <source>
        <dbReference type="ARBA" id="ARBA00022679"/>
    </source>
</evidence>
<feature type="domain" description="Reverse transcriptase" evidence="7">
    <location>
        <begin position="18"/>
        <end position="173"/>
    </location>
</feature>
<dbReference type="InterPro" id="IPR043128">
    <property type="entry name" value="Rev_trsase/Diguanyl_cyclase"/>
</dbReference>
<dbReference type="Pfam" id="PF17917">
    <property type="entry name" value="RT_RNaseH"/>
    <property type="match status" value="1"/>
</dbReference>
<evidence type="ECO:0000256" key="4">
    <source>
        <dbReference type="ARBA" id="ARBA00022759"/>
    </source>
</evidence>
<evidence type="ECO:0000256" key="6">
    <source>
        <dbReference type="ARBA" id="ARBA00022918"/>
    </source>
</evidence>
<feature type="domain" description="Reverse transcriptase RNase H-like" evidence="8">
    <location>
        <begin position="187"/>
        <end position="226"/>
    </location>
</feature>
<dbReference type="PANTHER" id="PTHR24559:SF444">
    <property type="entry name" value="REVERSE TRANSCRIPTASE DOMAIN-CONTAINING PROTEIN"/>
    <property type="match status" value="1"/>
</dbReference>
<keyword evidence="6" id="KW-0695">RNA-directed DNA polymerase</keyword>
<dbReference type="Gene3D" id="3.30.70.270">
    <property type="match status" value="1"/>
</dbReference>
<gene>
    <name evidence="9" type="ORF">Tci_343813</name>
</gene>
<sequence length="497" mass="57894">MTVVTNEENELVSTRTVIGWLDSIDYRKLNEATQKDHFPLLFMDQMLERLAGNKFFCFFDGFFGYFQILIEPADQEKITFTCPNGTYVYKHMSFGLCNAPATFNRCMIAIFQDMLETSMEVFKDDYSVFGDSFDSCLVNLEQMLVRCKHAHLVLNWEKCHFIVTEGIVLGHKISSAGLEFDKEKSISYLVLSNIIIFTDHYALKYLFAKQDAKQRLIRWILLLQEFDIKIKNKKGAENVAANHLSRLENPYLEELGDDDIDDKFPDKNLMNISSTKEDKIPWFADFANYLVGKLLRKGLTYAQRCKFFSKLKHYYWDEPYLFKMCPDRMIRRCVYGAGTQNILDECHHGPTKGHYGPSTTTKKILMLFKAPKLRSKWYRLFVVKHGFSSGDVELYDKHEGSFIVNGHRVKLYNDEEQINELTTKEIYLMCEQGEMKAILFMAPFLTDYRETMPWVAEKPFIYSVVENTCNEAKLYDLDETGEGIAKGKMKLKKYESG</sequence>
<dbReference type="SUPFAM" id="SSF56672">
    <property type="entry name" value="DNA/RNA polymerases"/>
    <property type="match status" value="1"/>
</dbReference>
<dbReference type="CDD" id="cd01647">
    <property type="entry name" value="RT_LTR"/>
    <property type="match status" value="1"/>
</dbReference>
<dbReference type="EMBL" id="BKCJ010125583">
    <property type="protein sequence ID" value="GEX71838.1"/>
    <property type="molecule type" value="Genomic_DNA"/>
</dbReference>
<organism evidence="9">
    <name type="scientific">Tanacetum cinerariifolium</name>
    <name type="common">Dalmatian daisy</name>
    <name type="synonym">Chrysanthemum cinerariifolium</name>
    <dbReference type="NCBI Taxonomy" id="118510"/>
    <lineage>
        <taxon>Eukaryota</taxon>
        <taxon>Viridiplantae</taxon>
        <taxon>Streptophyta</taxon>
        <taxon>Embryophyta</taxon>
        <taxon>Tracheophyta</taxon>
        <taxon>Spermatophyta</taxon>
        <taxon>Magnoliopsida</taxon>
        <taxon>eudicotyledons</taxon>
        <taxon>Gunneridae</taxon>
        <taxon>Pentapetalae</taxon>
        <taxon>asterids</taxon>
        <taxon>campanulids</taxon>
        <taxon>Asterales</taxon>
        <taxon>Asteraceae</taxon>
        <taxon>Asteroideae</taxon>
        <taxon>Anthemideae</taxon>
        <taxon>Anthemidinae</taxon>
        <taxon>Tanacetum</taxon>
    </lineage>
</organism>
<evidence type="ECO:0000256" key="3">
    <source>
        <dbReference type="ARBA" id="ARBA00022722"/>
    </source>
</evidence>
<keyword evidence="3" id="KW-0540">Nuclease</keyword>
<evidence type="ECO:0000259" key="8">
    <source>
        <dbReference type="Pfam" id="PF17917"/>
    </source>
</evidence>
<evidence type="ECO:0000259" key="7">
    <source>
        <dbReference type="Pfam" id="PF00078"/>
    </source>
</evidence>
<evidence type="ECO:0000256" key="2">
    <source>
        <dbReference type="ARBA" id="ARBA00022695"/>
    </source>
</evidence>
<dbReference type="InterPro" id="IPR043502">
    <property type="entry name" value="DNA/RNA_pol_sf"/>
</dbReference>
<dbReference type="InterPro" id="IPR053134">
    <property type="entry name" value="RNA-dir_DNA_polymerase"/>
</dbReference>